<organism evidence="1">
    <name type="scientific">human gut metagenome</name>
    <dbReference type="NCBI Taxonomy" id="408170"/>
    <lineage>
        <taxon>unclassified sequences</taxon>
        <taxon>metagenomes</taxon>
        <taxon>organismal metagenomes</taxon>
    </lineage>
</organism>
<name>K1SIA2_9ZZZZ</name>
<sequence>MGLSGCNAFLELEPLDKVSPDQLLETEGGVKALLANIYTMIPMEDF</sequence>
<dbReference type="EMBL" id="AJWZ01008659">
    <property type="protein sequence ID" value="EKC53500.1"/>
    <property type="molecule type" value="Genomic_DNA"/>
</dbReference>
<dbReference type="AlphaFoldDB" id="K1SIA2"/>
<protein>
    <submittedName>
        <fullName evidence="1">Uncharacterized protein</fullName>
    </submittedName>
</protein>
<reference evidence="1" key="1">
    <citation type="journal article" date="2013" name="Environ. Microbiol.">
        <title>Microbiota from the distal guts of lean and obese adolescents exhibit partial functional redundancy besides clear differences in community structure.</title>
        <authorList>
            <person name="Ferrer M."/>
            <person name="Ruiz A."/>
            <person name="Lanza F."/>
            <person name="Haange S.B."/>
            <person name="Oberbach A."/>
            <person name="Till H."/>
            <person name="Bargiela R."/>
            <person name="Campoy C."/>
            <person name="Segura M.T."/>
            <person name="Richter M."/>
            <person name="von Bergen M."/>
            <person name="Seifert J."/>
            <person name="Suarez A."/>
        </authorList>
    </citation>
    <scope>NUCLEOTIDE SEQUENCE</scope>
</reference>
<evidence type="ECO:0000313" key="1">
    <source>
        <dbReference type="EMBL" id="EKC53500.1"/>
    </source>
</evidence>
<gene>
    <name evidence="1" type="ORF">OBE_12561</name>
</gene>
<accession>K1SIA2</accession>
<feature type="non-terminal residue" evidence="1">
    <location>
        <position position="46"/>
    </location>
</feature>
<proteinExistence type="predicted"/>
<comment type="caution">
    <text evidence="1">The sequence shown here is derived from an EMBL/GenBank/DDBJ whole genome shotgun (WGS) entry which is preliminary data.</text>
</comment>